<proteinExistence type="predicted"/>
<sequence length="245" mass="27417">MPAEVAKLGSTVIAYLMEHKDTMQNFGEMVALSFVDHKNHQLFLRLVQFTKSGVYTLFSTDASALFVLRRNNAQERYVPKKHEGSSYCSTDGTFALFTEEVGVFLFSIELGQKDLQEYSARNIMSRYPLHTREMLYFIDTLTRRKLDLAAIGVELAAALRTLLEILRIFVRPKDEMIAILDGMDDPTIERLIRTCNPSVITTPPNVAGMLDAFVKAQLIPKDVLSQAHGLRASSSNVNPNTAATP</sequence>
<dbReference type="AlphaFoldDB" id="A0A1V8T5G9"/>
<accession>A0A1V8T5G9</accession>
<protein>
    <submittedName>
        <fullName evidence="1">Uncharacterized protein</fullName>
    </submittedName>
</protein>
<dbReference type="OrthoDB" id="3944830at2759"/>
<evidence type="ECO:0000313" key="2">
    <source>
        <dbReference type="Proteomes" id="UP000192596"/>
    </source>
</evidence>
<name>A0A1V8T5G9_9PEZI</name>
<gene>
    <name evidence="1" type="ORF">B0A48_08375</name>
</gene>
<dbReference type="InParanoid" id="A0A1V8T5G9"/>
<reference evidence="2" key="1">
    <citation type="submission" date="2017-03" db="EMBL/GenBank/DDBJ databases">
        <title>Genomes of endolithic fungi from Antarctica.</title>
        <authorList>
            <person name="Coleine C."/>
            <person name="Masonjones S."/>
            <person name="Stajich J.E."/>
        </authorList>
    </citation>
    <scope>NUCLEOTIDE SEQUENCE [LARGE SCALE GENOMIC DNA]</scope>
    <source>
        <strain evidence="2">CCFEE 5527</strain>
    </source>
</reference>
<comment type="caution">
    <text evidence="1">The sequence shown here is derived from an EMBL/GenBank/DDBJ whole genome shotgun (WGS) entry which is preliminary data.</text>
</comment>
<organism evidence="1 2">
    <name type="scientific">Cryoendolithus antarcticus</name>
    <dbReference type="NCBI Taxonomy" id="1507870"/>
    <lineage>
        <taxon>Eukaryota</taxon>
        <taxon>Fungi</taxon>
        <taxon>Dikarya</taxon>
        <taxon>Ascomycota</taxon>
        <taxon>Pezizomycotina</taxon>
        <taxon>Dothideomycetes</taxon>
        <taxon>Dothideomycetidae</taxon>
        <taxon>Cladosporiales</taxon>
        <taxon>Cladosporiaceae</taxon>
        <taxon>Cryoendolithus</taxon>
    </lineage>
</organism>
<evidence type="ECO:0000313" key="1">
    <source>
        <dbReference type="EMBL" id="OQO06590.1"/>
    </source>
</evidence>
<keyword evidence="2" id="KW-1185">Reference proteome</keyword>
<dbReference type="Proteomes" id="UP000192596">
    <property type="component" value="Unassembled WGS sequence"/>
</dbReference>
<dbReference type="EMBL" id="NAJO01000016">
    <property type="protein sequence ID" value="OQO06590.1"/>
    <property type="molecule type" value="Genomic_DNA"/>
</dbReference>